<dbReference type="AlphaFoldDB" id="A0A9P3GSK9"/>
<dbReference type="PROSITE" id="PS50097">
    <property type="entry name" value="BTB"/>
    <property type="match status" value="1"/>
</dbReference>
<organism evidence="3 4">
    <name type="scientific">Phanerochaete sordida</name>
    <dbReference type="NCBI Taxonomy" id="48140"/>
    <lineage>
        <taxon>Eukaryota</taxon>
        <taxon>Fungi</taxon>
        <taxon>Dikarya</taxon>
        <taxon>Basidiomycota</taxon>
        <taxon>Agaricomycotina</taxon>
        <taxon>Agaricomycetes</taxon>
        <taxon>Polyporales</taxon>
        <taxon>Phanerochaetaceae</taxon>
        <taxon>Phanerochaete</taxon>
    </lineage>
</organism>
<protein>
    <recommendedName>
        <fullName evidence="2">BTB domain-containing protein</fullName>
    </recommendedName>
</protein>
<sequence>MVRRSQAQAGLDLEGAPDSTPKRQKVEEPEASTSTALNAEPAPDSFEPKHPELWWRDGNTVIAADGLSFKVHAGILEKHSSVFCELLEELQGVEQPEMFEGCRVLRVDDKGEHLAALLQILYDGGSGSFTDWRKPLKLTALRRVTLLAVKYKIQHIIDEAIARLEYIFPTSFEPDRLVESFYMSTDKSHPVHFDQATDLIAVITLAREINPDTPPSFIAMALYHSVGLTAEMLLKPIKYDGDEIMLSLADRVKCFEQLYLLATTNKTVKMPVVSAIKKPLCSSTTCHDGLVAVLSQWISNGELATFDPLGPCTYAFEKVADKHPNRRVCVACTAQLTKAIDDRRRILFASLGERFGISTWPAQS</sequence>
<evidence type="ECO:0000313" key="3">
    <source>
        <dbReference type="EMBL" id="GJF00082.1"/>
    </source>
</evidence>
<dbReference type="Proteomes" id="UP000703269">
    <property type="component" value="Unassembled WGS sequence"/>
</dbReference>
<feature type="region of interest" description="Disordered" evidence="1">
    <location>
        <begin position="1"/>
        <end position="50"/>
    </location>
</feature>
<evidence type="ECO:0000256" key="1">
    <source>
        <dbReference type="SAM" id="MobiDB-lite"/>
    </source>
</evidence>
<accession>A0A9P3GSK9</accession>
<evidence type="ECO:0000259" key="2">
    <source>
        <dbReference type="PROSITE" id="PS50097"/>
    </source>
</evidence>
<reference evidence="3 4" key="1">
    <citation type="submission" date="2021-08" db="EMBL/GenBank/DDBJ databases">
        <title>Draft Genome Sequence of Phanerochaete sordida strain YK-624.</title>
        <authorList>
            <person name="Mori T."/>
            <person name="Dohra H."/>
            <person name="Suzuki T."/>
            <person name="Kawagishi H."/>
            <person name="Hirai H."/>
        </authorList>
    </citation>
    <scope>NUCLEOTIDE SEQUENCE [LARGE SCALE GENOMIC DNA]</scope>
    <source>
        <strain evidence="3 4">YK-624</strain>
    </source>
</reference>
<dbReference type="OrthoDB" id="2743342at2759"/>
<name>A0A9P3GSK9_9APHY</name>
<dbReference type="InterPro" id="IPR000210">
    <property type="entry name" value="BTB/POZ_dom"/>
</dbReference>
<feature type="domain" description="BTB" evidence="2">
    <location>
        <begin position="58"/>
        <end position="124"/>
    </location>
</feature>
<evidence type="ECO:0000313" key="4">
    <source>
        <dbReference type="Proteomes" id="UP000703269"/>
    </source>
</evidence>
<gene>
    <name evidence="3" type="ORF">PsYK624_163610</name>
</gene>
<dbReference type="EMBL" id="BPQB01000133">
    <property type="protein sequence ID" value="GJF00082.1"/>
    <property type="molecule type" value="Genomic_DNA"/>
</dbReference>
<keyword evidence="4" id="KW-1185">Reference proteome</keyword>
<comment type="caution">
    <text evidence="3">The sequence shown here is derived from an EMBL/GenBank/DDBJ whole genome shotgun (WGS) entry which is preliminary data.</text>
</comment>
<proteinExistence type="predicted"/>